<dbReference type="SUPFAM" id="SSF103190">
    <property type="entry name" value="Sensory domain-like"/>
    <property type="match status" value="1"/>
</dbReference>
<dbReference type="InterPro" id="IPR029787">
    <property type="entry name" value="Nucleotide_cyclase"/>
</dbReference>
<dbReference type="Pfam" id="PF00990">
    <property type="entry name" value="GGDEF"/>
    <property type="match status" value="1"/>
</dbReference>
<dbReference type="Gene3D" id="3.30.70.270">
    <property type="match status" value="1"/>
</dbReference>
<keyword evidence="3" id="KW-0808">Transferase</keyword>
<evidence type="ECO:0000313" key="6">
    <source>
        <dbReference type="Proteomes" id="UP001299608"/>
    </source>
</evidence>
<dbReference type="GO" id="GO:0052621">
    <property type="term" value="F:diguanylate cyclase activity"/>
    <property type="evidence" value="ECO:0007669"/>
    <property type="project" value="UniProtKB-EC"/>
</dbReference>
<name>A0AAW5BNC0_9FIRM</name>
<dbReference type="InterPro" id="IPR043128">
    <property type="entry name" value="Rev_trsase/Diguanyl_cyclase"/>
</dbReference>
<keyword evidence="1" id="KW-0812">Transmembrane</keyword>
<dbReference type="PROSITE" id="PS50887">
    <property type="entry name" value="GGDEF"/>
    <property type="match status" value="1"/>
</dbReference>
<dbReference type="InterPro" id="IPR050469">
    <property type="entry name" value="Diguanylate_Cyclase"/>
</dbReference>
<comment type="caution">
    <text evidence="3">The sequence shown here is derived from an EMBL/GenBank/DDBJ whole genome shotgun (WGS) entry which is preliminary data.</text>
</comment>
<proteinExistence type="predicted"/>
<protein>
    <submittedName>
        <fullName evidence="3">Diguanylate cyclase</fullName>
        <ecNumber evidence="3">2.7.7.65</ecNumber>
    </submittedName>
</protein>
<keyword evidence="1" id="KW-0472">Membrane</keyword>
<dbReference type="EMBL" id="JAAITT010000009">
    <property type="protein sequence ID" value="NSJ48758.1"/>
    <property type="molecule type" value="Genomic_DNA"/>
</dbReference>
<gene>
    <name evidence="4" type="ORF">G5B36_08585</name>
    <name evidence="3" type="ORF">L0N08_02870</name>
</gene>
<dbReference type="Gene3D" id="3.30.450.20">
    <property type="entry name" value="PAS domain"/>
    <property type="match status" value="2"/>
</dbReference>
<dbReference type="Proteomes" id="UP001299608">
    <property type="component" value="Unassembled WGS sequence"/>
</dbReference>
<dbReference type="CDD" id="cd01949">
    <property type="entry name" value="GGDEF"/>
    <property type="match status" value="1"/>
</dbReference>
<evidence type="ECO:0000313" key="3">
    <source>
        <dbReference type="EMBL" id="MCG4744349.1"/>
    </source>
</evidence>
<dbReference type="PANTHER" id="PTHR45138">
    <property type="entry name" value="REGULATORY COMPONENTS OF SENSORY TRANSDUCTION SYSTEM"/>
    <property type="match status" value="1"/>
</dbReference>
<reference evidence="4" key="2">
    <citation type="submission" date="2020-02" db="EMBL/GenBank/DDBJ databases">
        <authorList>
            <person name="Littmann E."/>
            <person name="Sorbara M."/>
        </authorList>
    </citation>
    <scope>NUCLEOTIDE SEQUENCE</scope>
    <source>
        <strain evidence="4">MSK.1.17</strain>
    </source>
</reference>
<dbReference type="NCBIfam" id="TIGR00254">
    <property type="entry name" value="GGDEF"/>
    <property type="match status" value="1"/>
</dbReference>
<evidence type="ECO:0000256" key="1">
    <source>
        <dbReference type="SAM" id="Phobius"/>
    </source>
</evidence>
<dbReference type="Proteomes" id="UP000669239">
    <property type="component" value="Unassembled WGS sequence"/>
</dbReference>
<reference evidence="4 5" key="1">
    <citation type="journal article" date="2020" name="Cell Host Microbe">
        <title>Functional and Genomic Variation between Human-Derived Isolates of Lachnospiraceae Reveals Inter- and Intra-Species Diversity.</title>
        <authorList>
            <person name="Sorbara M.T."/>
            <person name="Littmann E.R."/>
            <person name="Fontana E."/>
            <person name="Moody T.U."/>
            <person name="Kohout C.E."/>
            <person name="Gjonbalaj M."/>
            <person name="Eaton V."/>
            <person name="Seok R."/>
            <person name="Leiner I.M."/>
            <person name="Pamer E.G."/>
        </authorList>
    </citation>
    <scope>NUCLEOTIDE SEQUENCE [LARGE SCALE GENOMIC DNA]</scope>
    <source>
        <strain evidence="4 5">MSK.1.17</strain>
    </source>
</reference>
<sequence>MQKNKKWYRRFYYTIFFLLVNVLAVLILGKREAGFVDAAMTGHAEASMDGVEDVMGNYIHSFQLFAHIMAREIEEHPDPDEIWDYLKKIDSRMFEIEGDTFDGLYMYYKGRYLYSWDTPYSEYEDTGYAATSRPWYTDAVKGNGQIVFTPPYMSYANNYILSTISQLQPDGETVFAYDIRMGDIQKLVSSMKAYDGEQMLLFDNNGTIIGSMNEDYLGGNLYTSPKEAGSALAASIEASLELTGEQREKMDGQIRSASSFQVFCESFNSGLPRLLEQEGTALRVKLGDTDYYGYLRHGDMYHVVLLVPVWSMLKATVQVWLVPFLLLELLLIYGAGRVGKEQKNRELRAAYVELGQMQKRLELALHAARRAAAVDDLTGLMNFKSFRENVSKCIESMETGQSGILIMLDGDHFKSINDNYGHLAGDEVIKLSAQMIIGRIRTIDLASRLHGDEFSIFVANTNDYSVAARIVEDINHTLSEEAARRNIPPITLSAGAVIAHGGDSYTELAKLADAALYRAKETHNGGFAGAAVS</sequence>
<dbReference type="InterPro" id="IPR029151">
    <property type="entry name" value="Sensor-like_sf"/>
</dbReference>
<dbReference type="RefSeq" id="WP_165640944.1">
    <property type="nucleotide sequence ID" value="NZ_JAAITT010000009.1"/>
</dbReference>
<dbReference type="SUPFAM" id="SSF55073">
    <property type="entry name" value="Nucleotide cyclase"/>
    <property type="match status" value="1"/>
</dbReference>
<accession>A0AAW5BNC0</accession>
<keyword evidence="1" id="KW-1133">Transmembrane helix</keyword>
<dbReference type="EMBL" id="JAKNGE010000003">
    <property type="protein sequence ID" value="MCG4744349.1"/>
    <property type="molecule type" value="Genomic_DNA"/>
</dbReference>
<dbReference type="PANTHER" id="PTHR45138:SF9">
    <property type="entry name" value="DIGUANYLATE CYCLASE DGCM-RELATED"/>
    <property type="match status" value="1"/>
</dbReference>
<dbReference type="SMART" id="SM00267">
    <property type="entry name" value="GGDEF"/>
    <property type="match status" value="1"/>
</dbReference>
<keyword evidence="3" id="KW-0548">Nucleotidyltransferase</keyword>
<evidence type="ECO:0000259" key="2">
    <source>
        <dbReference type="PROSITE" id="PS50887"/>
    </source>
</evidence>
<reference evidence="3" key="3">
    <citation type="submission" date="2022-01" db="EMBL/GenBank/DDBJ databases">
        <title>Collection of gut derived symbiotic bacterial strains cultured from healthy donors.</title>
        <authorList>
            <person name="Lin H."/>
            <person name="Kohout C."/>
            <person name="Waligurski E."/>
            <person name="Pamer E.G."/>
        </authorList>
    </citation>
    <scope>NUCLEOTIDE SEQUENCE</scope>
    <source>
        <strain evidence="3">DFI.6.55</strain>
    </source>
</reference>
<evidence type="ECO:0000313" key="5">
    <source>
        <dbReference type="Proteomes" id="UP000669239"/>
    </source>
</evidence>
<evidence type="ECO:0000313" key="4">
    <source>
        <dbReference type="EMBL" id="NSJ48758.1"/>
    </source>
</evidence>
<organism evidence="3 6">
    <name type="scientific">Enterocloster aldenensis</name>
    <dbReference type="NCBI Taxonomy" id="358742"/>
    <lineage>
        <taxon>Bacteria</taxon>
        <taxon>Bacillati</taxon>
        <taxon>Bacillota</taxon>
        <taxon>Clostridia</taxon>
        <taxon>Lachnospirales</taxon>
        <taxon>Lachnospiraceae</taxon>
        <taxon>Enterocloster</taxon>
    </lineage>
</organism>
<feature type="domain" description="GGDEF" evidence="2">
    <location>
        <begin position="401"/>
        <end position="533"/>
    </location>
</feature>
<dbReference type="InterPro" id="IPR000160">
    <property type="entry name" value="GGDEF_dom"/>
</dbReference>
<feature type="transmembrane region" description="Helical" evidence="1">
    <location>
        <begin position="12"/>
        <end position="29"/>
    </location>
</feature>
<dbReference type="EC" id="2.7.7.65" evidence="3"/>
<dbReference type="AlphaFoldDB" id="A0AAW5BNC0"/>
<keyword evidence="5" id="KW-1185">Reference proteome</keyword>